<organism evidence="3 5">
    <name type="scientific">Rufibacter glacialis</name>
    <dbReference type="NCBI Taxonomy" id="1259555"/>
    <lineage>
        <taxon>Bacteria</taxon>
        <taxon>Pseudomonadati</taxon>
        <taxon>Bacteroidota</taxon>
        <taxon>Cytophagia</taxon>
        <taxon>Cytophagales</taxon>
        <taxon>Hymenobacteraceae</taxon>
        <taxon>Rufibacter</taxon>
    </lineage>
</organism>
<reference evidence="4 6" key="3">
    <citation type="submission" date="2024-08" db="EMBL/GenBank/DDBJ databases">
        <authorList>
            <person name="Wei W."/>
        </authorList>
    </citation>
    <scope>NUCLEOTIDE SEQUENCE [LARGE SCALE GENOMIC DNA]</scope>
    <source>
        <strain evidence="4 6">XU2</strain>
    </source>
</reference>
<dbReference type="RefSeq" id="WP_149099451.1">
    <property type="nucleotide sequence ID" value="NZ_BMMG01000005.1"/>
</dbReference>
<dbReference type="InterPro" id="IPR040832">
    <property type="entry name" value="TTHB210-like_dom"/>
</dbReference>
<dbReference type="Pfam" id="PF18197">
    <property type="entry name" value="TTHB210-like"/>
    <property type="match status" value="1"/>
</dbReference>
<protein>
    <submittedName>
        <fullName evidence="4">DUF5602 domain-containing protein</fullName>
    </submittedName>
</protein>
<reference evidence="3 5" key="1">
    <citation type="submission" date="2019-07" db="EMBL/GenBank/DDBJ databases">
        <authorList>
            <person name="Qu J.-H."/>
        </authorList>
    </citation>
    <scope>NUCLEOTIDE SEQUENCE [LARGE SCALE GENOMIC DNA]</scope>
    <source>
        <strain evidence="3 5">MDT1-10-3</strain>
    </source>
</reference>
<keyword evidence="6" id="KW-1185">Reference proteome</keyword>
<name>A0A5M8Q963_9BACT</name>
<reference evidence="3 5" key="2">
    <citation type="submission" date="2019-09" db="EMBL/GenBank/DDBJ databases">
        <title>A bacterium isolated from glacier soil.</title>
        <authorList>
            <person name="Liu Q."/>
        </authorList>
    </citation>
    <scope>NUCLEOTIDE SEQUENCE [LARGE SCALE GENOMIC DNA]</scope>
    <source>
        <strain evidence="3 5">MDT1-10-3</strain>
    </source>
</reference>
<dbReference type="EMBL" id="VKKZ01000022">
    <property type="protein sequence ID" value="KAA6432419.1"/>
    <property type="molecule type" value="Genomic_DNA"/>
</dbReference>
<gene>
    <name evidence="4" type="ORF">ACD591_09040</name>
    <name evidence="3" type="ORF">FOE74_15070</name>
</gene>
<accession>A0A5M8Q963</accession>
<evidence type="ECO:0000256" key="1">
    <source>
        <dbReference type="SAM" id="SignalP"/>
    </source>
</evidence>
<evidence type="ECO:0000259" key="2">
    <source>
        <dbReference type="Pfam" id="PF18197"/>
    </source>
</evidence>
<dbReference type="Proteomes" id="UP001570846">
    <property type="component" value="Unassembled WGS sequence"/>
</dbReference>
<dbReference type="AlphaFoldDB" id="A0A5M8Q963"/>
<dbReference type="InterPro" id="IPR033786">
    <property type="entry name" value="TTHB210-like"/>
</dbReference>
<dbReference type="CDD" id="cd11669">
    <property type="entry name" value="TTHB210-like"/>
    <property type="match status" value="1"/>
</dbReference>
<evidence type="ECO:0000313" key="3">
    <source>
        <dbReference type="EMBL" id="KAA6432419.1"/>
    </source>
</evidence>
<feature type="signal peptide" evidence="1">
    <location>
        <begin position="1"/>
        <end position="27"/>
    </location>
</feature>
<evidence type="ECO:0000313" key="4">
    <source>
        <dbReference type="EMBL" id="MFA1771433.1"/>
    </source>
</evidence>
<dbReference type="EMBL" id="JBGOGF010000004">
    <property type="protein sequence ID" value="MFA1771433.1"/>
    <property type="molecule type" value="Genomic_DNA"/>
</dbReference>
<dbReference type="Proteomes" id="UP000323866">
    <property type="component" value="Unassembled WGS sequence"/>
</dbReference>
<keyword evidence="1" id="KW-0732">Signal</keyword>
<feature type="domain" description="TTHB210-like" evidence="2">
    <location>
        <begin position="58"/>
        <end position="105"/>
    </location>
</feature>
<evidence type="ECO:0000313" key="6">
    <source>
        <dbReference type="Proteomes" id="UP001570846"/>
    </source>
</evidence>
<evidence type="ECO:0000313" key="5">
    <source>
        <dbReference type="Proteomes" id="UP000323866"/>
    </source>
</evidence>
<comment type="caution">
    <text evidence="3">The sequence shown here is derived from an EMBL/GenBank/DDBJ whole genome shotgun (WGS) entry which is preliminary data.</text>
</comment>
<feature type="chain" id="PRO_5024440136" evidence="1">
    <location>
        <begin position="28"/>
        <end position="258"/>
    </location>
</feature>
<sequence>MKAHVFYTKALLWCGLLCSLSFFTTCSDDDDDDMAGTFYGPLVTVGQGNARTWVTTNDAGTPTSLGLTFSEQAITGNLGNAMRMYTLALPAQADQTLYDHVMLDWNPQGHDPGPLYGAPHFDLHFYMIPPDQVANIQGSAATDQMPAAQFRPQNYMITPGIVPGMGAHWIDFTDVNNTPGNFAKNFIYGSFNGNFIFHEPMFTLAYLKTLPTIGTQTMDIPQPASYQMAGLYPQRYSFSYNANTKEYTISLLDLTQKQ</sequence>
<dbReference type="OrthoDB" id="2867208at2"/>
<proteinExistence type="predicted"/>